<dbReference type="OrthoDB" id="678780at2"/>
<reference evidence="1 2" key="1">
    <citation type="submission" date="2019-03" db="EMBL/GenBank/DDBJ databases">
        <title>Genomic Encyclopedia of Archaeal and Bacterial Type Strains, Phase II (KMG-II): from individual species to whole genera.</title>
        <authorList>
            <person name="Goeker M."/>
        </authorList>
    </citation>
    <scope>NUCLEOTIDE SEQUENCE [LARGE SCALE GENOMIC DNA]</scope>
    <source>
        <strain evidence="1 2">DSM 19035</strain>
    </source>
</reference>
<dbReference type="AlphaFoldDB" id="A0A4R6SZ41"/>
<organism evidence="1 2">
    <name type="scientific">Pedobacter metabolipauper</name>
    <dbReference type="NCBI Taxonomy" id="425513"/>
    <lineage>
        <taxon>Bacteria</taxon>
        <taxon>Pseudomonadati</taxon>
        <taxon>Bacteroidota</taxon>
        <taxon>Sphingobacteriia</taxon>
        <taxon>Sphingobacteriales</taxon>
        <taxon>Sphingobacteriaceae</taxon>
        <taxon>Pedobacter</taxon>
    </lineage>
</organism>
<sequence length="87" mass="10111">MENQTNPYVLFNADILKDWKSNGVNYVKIVELDSYNGCQFFELVPNSEIPDSGETIYNIDSEDVSELLEKSDKVKFLVHEIYLEEED</sequence>
<evidence type="ECO:0000313" key="1">
    <source>
        <dbReference type="EMBL" id="TDQ11894.1"/>
    </source>
</evidence>
<name>A0A4R6SZ41_9SPHI</name>
<keyword evidence="2" id="KW-1185">Reference proteome</keyword>
<dbReference type="RefSeq" id="WP_133574930.1">
    <property type="nucleotide sequence ID" value="NZ_SNYC01000003.1"/>
</dbReference>
<proteinExistence type="predicted"/>
<accession>A0A4R6SZ41</accession>
<protein>
    <submittedName>
        <fullName evidence="1">Uncharacterized protein</fullName>
    </submittedName>
</protein>
<evidence type="ECO:0000313" key="2">
    <source>
        <dbReference type="Proteomes" id="UP000295620"/>
    </source>
</evidence>
<dbReference type="Proteomes" id="UP000295620">
    <property type="component" value="Unassembled WGS sequence"/>
</dbReference>
<dbReference type="EMBL" id="SNYC01000003">
    <property type="protein sequence ID" value="TDQ11894.1"/>
    <property type="molecule type" value="Genomic_DNA"/>
</dbReference>
<comment type="caution">
    <text evidence="1">The sequence shown here is derived from an EMBL/GenBank/DDBJ whole genome shotgun (WGS) entry which is preliminary data.</text>
</comment>
<gene>
    <name evidence="1" type="ORF">ATK78_1024</name>
</gene>